<comment type="caution">
    <text evidence="3">The sequence shown here is derived from an EMBL/GenBank/DDBJ whole genome shotgun (WGS) entry which is preliminary data.</text>
</comment>
<organism evidence="3 4">
    <name type="scientific">Enhygromyxa salina</name>
    <dbReference type="NCBI Taxonomy" id="215803"/>
    <lineage>
        <taxon>Bacteria</taxon>
        <taxon>Pseudomonadati</taxon>
        <taxon>Myxococcota</taxon>
        <taxon>Polyangia</taxon>
        <taxon>Nannocystales</taxon>
        <taxon>Nannocystaceae</taxon>
        <taxon>Enhygromyxa</taxon>
    </lineage>
</organism>
<feature type="transmembrane region" description="Helical" evidence="1">
    <location>
        <begin position="302"/>
        <end position="321"/>
    </location>
</feature>
<keyword evidence="1" id="KW-0472">Membrane</keyword>
<feature type="transmembrane region" description="Helical" evidence="1">
    <location>
        <begin position="268"/>
        <end position="290"/>
    </location>
</feature>
<evidence type="ECO:0000313" key="3">
    <source>
        <dbReference type="EMBL" id="KIG17841.1"/>
    </source>
</evidence>
<dbReference type="AlphaFoldDB" id="A0A0C2D3P2"/>
<accession>A0A0C2D3P2</accession>
<evidence type="ECO:0000256" key="1">
    <source>
        <dbReference type="SAM" id="Phobius"/>
    </source>
</evidence>
<dbReference type="Proteomes" id="UP000031599">
    <property type="component" value="Unassembled WGS sequence"/>
</dbReference>
<dbReference type="EMBL" id="JMCC02000018">
    <property type="protein sequence ID" value="KIG17841.1"/>
    <property type="molecule type" value="Genomic_DNA"/>
</dbReference>
<feature type="domain" description="EamA" evidence="2">
    <location>
        <begin position="176"/>
        <end position="318"/>
    </location>
</feature>
<dbReference type="Pfam" id="PF00892">
    <property type="entry name" value="EamA"/>
    <property type="match status" value="2"/>
</dbReference>
<proteinExistence type="predicted"/>
<feature type="transmembrane region" description="Helical" evidence="1">
    <location>
        <begin position="34"/>
        <end position="56"/>
    </location>
</feature>
<evidence type="ECO:0000313" key="4">
    <source>
        <dbReference type="Proteomes" id="UP000031599"/>
    </source>
</evidence>
<dbReference type="GO" id="GO:0016020">
    <property type="term" value="C:membrane"/>
    <property type="evidence" value="ECO:0007669"/>
    <property type="project" value="InterPro"/>
</dbReference>
<evidence type="ECO:0000259" key="2">
    <source>
        <dbReference type="Pfam" id="PF00892"/>
    </source>
</evidence>
<dbReference type="InterPro" id="IPR037185">
    <property type="entry name" value="EmrE-like"/>
</dbReference>
<feature type="transmembrane region" description="Helical" evidence="1">
    <location>
        <begin position="121"/>
        <end position="141"/>
    </location>
</feature>
<sequence>MSASAVAIACGLGAALCFGTGDYLAQRLTHQHGWFAAMFGVQVAAALVLGFVAFAWHGIPTGVSTGSLVGVVGVGVVNTLGVVGLYRAFERGKLSLVSPIAGSMGAFSLGFAWLVGTPPPLGVVPGAIAVVVGIVGGSVIIEAPTPTQQQDPAPGQTWRARWHQRRAGQRRLGRALGVGWALLSAVGFGWVFFVLGPTSEAIGPAWAVFGLRVVAIVMLGIPSLLFARGRVIEGASDLRSRSGARLLVVAMLDAGGMLGFAFGTSRGIAAAELAIVAVLTSSFPLVTVALARVHLRERLDWWQWLGIAAVLAGIVWISAWSGSG</sequence>
<feature type="transmembrane region" description="Helical" evidence="1">
    <location>
        <begin position="246"/>
        <end position="262"/>
    </location>
</feature>
<reference evidence="3 4" key="1">
    <citation type="submission" date="2014-12" db="EMBL/GenBank/DDBJ databases">
        <title>Genome assembly of Enhygromyxa salina DSM 15201.</title>
        <authorList>
            <person name="Sharma G."/>
            <person name="Subramanian S."/>
        </authorList>
    </citation>
    <scope>NUCLEOTIDE SEQUENCE [LARGE SCALE GENOMIC DNA]</scope>
    <source>
        <strain evidence="3 4">DSM 15201</strain>
    </source>
</reference>
<dbReference type="Gene3D" id="1.10.3730.20">
    <property type="match status" value="1"/>
</dbReference>
<feature type="transmembrane region" description="Helical" evidence="1">
    <location>
        <begin position="6"/>
        <end position="25"/>
    </location>
</feature>
<feature type="transmembrane region" description="Helical" evidence="1">
    <location>
        <begin position="205"/>
        <end position="226"/>
    </location>
</feature>
<feature type="transmembrane region" description="Helical" evidence="1">
    <location>
        <begin position="68"/>
        <end position="89"/>
    </location>
</feature>
<feature type="domain" description="EamA" evidence="2">
    <location>
        <begin position="7"/>
        <end position="135"/>
    </location>
</feature>
<dbReference type="RefSeq" id="WP_052547706.1">
    <property type="nucleotide sequence ID" value="NZ_JMCC02000018.1"/>
</dbReference>
<feature type="transmembrane region" description="Helical" evidence="1">
    <location>
        <begin position="96"/>
        <end position="115"/>
    </location>
</feature>
<gene>
    <name evidence="3" type="ORF">DB30_02463</name>
</gene>
<dbReference type="InterPro" id="IPR000620">
    <property type="entry name" value="EamA_dom"/>
</dbReference>
<dbReference type="SUPFAM" id="SSF103481">
    <property type="entry name" value="Multidrug resistance efflux transporter EmrE"/>
    <property type="match status" value="1"/>
</dbReference>
<keyword evidence="1" id="KW-0812">Transmembrane</keyword>
<keyword evidence="1" id="KW-1133">Transmembrane helix</keyword>
<protein>
    <submittedName>
        <fullName evidence="3">Putative integral membrane protein</fullName>
    </submittedName>
</protein>
<feature type="transmembrane region" description="Helical" evidence="1">
    <location>
        <begin position="175"/>
        <end position="193"/>
    </location>
</feature>
<name>A0A0C2D3P2_9BACT</name>